<dbReference type="EMBL" id="AYSL01000312">
    <property type="protein sequence ID" value="KTF07834.1"/>
    <property type="molecule type" value="Genomic_DNA"/>
</dbReference>
<keyword evidence="1" id="KW-1133">Transmembrane helix</keyword>
<dbReference type="AlphaFoldDB" id="A0A1B6NWK2"/>
<protein>
    <submittedName>
        <fullName evidence="2">Daunorubicin resistance ABC transporter, permease protein</fullName>
    </submittedName>
</protein>
<proteinExistence type="predicted"/>
<name>A0A1B6NWK2_9ZZZZ</name>
<feature type="transmembrane region" description="Helical" evidence="1">
    <location>
        <begin position="24"/>
        <end position="43"/>
    </location>
</feature>
<keyword evidence="1" id="KW-0812">Transmembrane</keyword>
<comment type="caution">
    <text evidence="2">The sequence shown here is derived from an EMBL/GenBank/DDBJ whole genome shotgun (WGS) entry which is preliminary data.</text>
</comment>
<organism evidence="2">
    <name type="scientific">marine sediment metagenome</name>
    <dbReference type="NCBI Taxonomy" id="412755"/>
    <lineage>
        <taxon>unclassified sequences</taxon>
        <taxon>metagenomes</taxon>
        <taxon>ecological metagenomes</taxon>
    </lineage>
</organism>
<sequence length="53" mass="5919">AFNPFSSGVELLRFALYEKLEHNALAVVLSLTAITFIFAVRSFRPKASKGRFS</sequence>
<accession>A0A1B6NWK2</accession>
<reference evidence="2" key="1">
    <citation type="submission" date="2013-11" db="EMBL/GenBank/DDBJ databases">
        <title>Microbial diversity, functional groups and degradation webs in Northern and Southern Mediterranean and Red Sea marine crude oil polluted sites.</title>
        <authorList>
            <person name="Daffonchio D."/>
            <person name="Mapelli F."/>
            <person name="Ferrer M."/>
            <person name="Richter M."/>
            <person name="Cherif A."/>
            <person name="Malkawi H.I."/>
            <person name="Yakimov M.M."/>
            <person name="Abdel-Fattah Y.R."/>
            <person name="Blaghen M."/>
            <person name="Golyshin P.N."/>
            <person name="Kalogerakis N."/>
            <person name="Boon N."/>
            <person name="Magagnini M."/>
            <person name="Fava F."/>
        </authorList>
    </citation>
    <scope>NUCLEOTIDE SEQUENCE</scope>
</reference>
<evidence type="ECO:0000313" key="2">
    <source>
        <dbReference type="EMBL" id="KTF07834.1"/>
    </source>
</evidence>
<feature type="non-terminal residue" evidence="2">
    <location>
        <position position="1"/>
    </location>
</feature>
<evidence type="ECO:0000256" key="1">
    <source>
        <dbReference type="SAM" id="Phobius"/>
    </source>
</evidence>
<keyword evidence="1" id="KW-0472">Membrane</keyword>
<gene>
    <name evidence="2" type="ORF">MGSAQ_000670</name>
</gene>